<feature type="domain" description="PGG" evidence="3">
    <location>
        <begin position="282"/>
        <end position="395"/>
    </location>
</feature>
<dbReference type="PANTHER" id="PTHR24128:SF86">
    <property type="entry name" value="ALPHA-LATROTOXIN-LHE1A-LIKE"/>
    <property type="match status" value="1"/>
</dbReference>
<keyword evidence="2" id="KW-1133">Transmembrane helix</keyword>
<dbReference type="InterPro" id="IPR036770">
    <property type="entry name" value="Ankyrin_rpt-contain_sf"/>
</dbReference>
<dbReference type="PROSITE" id="PS50088">
    <property type="entry name" value="ANK_REPEAT"/>
    <property type="match status" value="1"/>
</dbReference>
<dbReference type="Gene3D" id="1.25.40.20">
    <property type="entry name" value="Ankyrin repeat-containing domain"/>
    <property type="match status" value="1"/>
</dbReference>
<dbReference type="HOGENOM" id="CLU_000134_47_1_1"/>
<dbReference type="EMBL" id="CM001885">
    <property type="protein sequence ID" value="EOY13093.1"/>
    <property type="molecule type" value="Genomic_DNA"/>
</dbReference>
<protein>
    <submittedName>
        <fullName evidence="4">Ankyrin repeat protein</fullName>
    </submittedName>
</protein>
<dbReference type="InterPro" id="IPR026961">
    <property type="entry name" value="PGG_dom"/>
</dbReference>
<dbReference type="OMA" id="RNALYWE"/>
<dbReference type="InParanoid" id="A0A061F881"/>
<evidence type="ECO:0000313" key="4">
    <source>
        <dbReference type="EMBL" id="EOY13093.1"/>
    </source>
</evidence>
<dbReference type="PROSITE" id="PS50297">
    <property type="entry name" value="ANK_REP_REGION"/>
    <property type="match status" value="1"/>
</dbReference>
<evidence type="ECO:0000256" key="2">
    <source>
        <dbReference type="SAM" id="Phobius"/>
    </source>
</evidence>
<keyword evidence="5" id="KW-1185">Reference proteome</keyword>
<dbReference type="Proteomes" id="UP000026915">
    <property type="component" value="Chromosome 7"/>
</dbReference>
<dbReference type="InterPro" id="IPR002110">
    <property type="entry name" value="Ankyrin_rpt"/>
</dbReference>
<feature type="transmembrane region" description="Helical" evidence="2">
    <location>
        <begin position="283"/>
        <end position="302"/>
    </location>
</feature>
<dbReference type="PANTHER" id="PTHR24128">
    <property type="entry name" value="HOMEOBOX PROTEIN WARIAI"/>
    <property type="match status" value="1"/>
</dbReference>
<dbReference type="Pfam" id="PF12796">
    <property type="entry name" value="Ank_2"/>
    <property type="match status" value="2"/>
</dbReference>
<accession>A0A061F881</accession>
<name>A0A061F881_THECC</name>
<dbReference type="AlphaFoldDB" id="A0A061F881"/>
<evidence type="ECO:0000259" key="3">
    <source>
        <dbReference type="Pfam" id="PF13962"/>
    </source>
</evidence>
<feature type="transmembrane region" description="Helical" evidence="2">
    <location>
        <begin position="379"/>
        <end position="396"/>
    </location>
</feature>
<sequence>MNDRLIQASQVGDIDALYELIREEEDVLRRIDEKMFVDSPLHIAASSGQTRFAMEMINLMPSFTKKLNKSGLSPMHLALLNGYFELVSLFVHADPGLVRVKGRGGLTPLHYATKHGNIHLMVYFLLACPESIEDVTVRGETVLHIAVKTNMLEALEVLIGWLQRVCHKDALDWKKFIPNWRDEQGNAALDIAVSNMQIQAIQLLAEIKAKNSKGEDASQILQGQTQLDRREVLKMLRRSTSVVTASSIQSTERLTAVLRSKTRFQERFAIYIVRCRMRISDDVINALLVVAGLILAATYQTIYNPPGSVHQDNIGAIKTNVTNSSTGGGPLRDVEAGTVIMSGGDFTLFSVCNSLTLYLALNVISLLVPDDFFGRTLKLLLSWLALCYYVSILIISPSSSVAPVICTILAWLLFSIVYNILSVYSRKFCAFQKKKQMELQQLIRFYDAKLCPEELLSAEVQRRGAAAAPGEETCPEINPSA</sequence>
<feature type="transmembrane region" description="Helical" evidence="2">
    <location>
        <begin position="346"/>
        <end position="367"/>
    </location>
</feature>
<reference evidence="4 5" key="1">
    <citation type="journal article" date="2013" name="Genome Biol.">
        <title>The genome sequence of the most widely cultivated cacao type and its use to identify candidate genes regulating pod color.</title>
        <authorList>
            <person name="Motamayor J.C."/>
            <person name="Mockaitis K."/>
            <person name="Schmutz J."/>
            <person name="Haiminen N."/>
            <person name="Iii D.L."/>
            <person name="Cornejo O."/>
            <person name="Findley S.D."/>
            <person name="Zheng P."/>
            <person name="Utro F."/>
            <person name="Royaert S."/>
            <person name="Saski C."/>
            <person name="Jenkins J."/>
            <person name="Podicheti R."/>
            <person name="Zhao M."/>
            <person name="Scheffler B.E."/>
            <person name="Stack J.C."/>
            <person name="Feltus F.A."/>
            <person name="Mustiga G.M."/>
            <person name="Amores F."/>
            <person name="Phillips W."/>
            <person name="Marelli J.P."/>
            <person name="May G.D."/>
            <person name="Shapiro H."/>
            <person name="Ma J."/>
            <person name="Bustamante C.D."/>
            <person name="Schnell R.J."/>
            <person name="Main D."/>
            <person name="Gilbert D."/>
            <person name="Parida L."/>
            <person name="Kuhn D.N."/>
        </authorList>
    </citation>
    <scope>NUCLEOTIDE SEQUENCE [LARGE SCALE GENOMIC DNA]</scope>
    <source>
        <strain evidence="5">cv. Matina 1-6</strain>
    </source>
</reference>
<feature type="transmembrane region" description="Helical" evidence="2">
    <location>
        <begin position="402"/>
        <end position="424"/>
    </location>
</feature>
<evidence type="ECO:0000256" key="1">
    <source>
        <dbReference type="PROSITE-ProRule" id="PRU00023"/>
    </source>
</evidence>
<dbReference type="Gramene" id="EOY13093">
    <property type="protein sequence ID" value="EOY13093"/>
    <property type="gene ID" value="TCM_031614"/>
</dbReference>
<keyword evidence="2" id="KW-0472">Membrane</keyword>
<proteinExistence type="predicted"/>
<keyword evidence="2" id="KW-0812">Transmembrane</keyword>
<dbReference type="SMART" id="SM00248">
    <property type="entry name" value="ANK"/>
    <property type="match status" value="5"/>
</dbReference>
<organism evidence="4 5">
    <name type="scientific">Theobroma cacao</name>
    <name type="common">Cacao</name>
    <name type="synonym">Cocoa</name>
    <dbReference type="NCBI Taxonomy" id="3641"/>
    <lineage>
        <taxon>Eukaryota</taxon>
        <taxon>Viridiplantae</taxon>
        <taxon>Streptophyta</taxon>
        <taxon>Embryophyta</taxon>
        <taxon>Tracheophyta</taxon>
        <taxon>Spermatophyta</taxon>
        <taxon>Magnoliopsida</taxon>
        <taxon>eudicotyledons</taxon>
        <taxon>Gunneridae</taxon>
        <taxon>Pentapetalae</taxon>
        <taxon>rosids</taxon>
        <taxon>malvids</taxon>
        <taxon>Malvales</taxon>
        <taxon>Malvaceae</taxon>
        <taxon>Byttnerioideae</taxon>
        <taxon>Theobroma</taxon>
    </lineage>
</organism>
<keyword evidence="1" id="KW-0040">ANK repeat</keyword>
<feature type="repeat" description="ANK" evidence="1">
    <location>
        <begin position="104"/>
        <end position="126"/>
    </location>
</feature>
<dbReference type="eggNOG" id="KOG0504">
    <property type="taxonomic scope" value="Eukaryota"/>
</dbReference>
<gene>
    <name evidence="4" type="ORF">TCM_031614</name>
</gene>
<dbReference type="SUPFAM" id="SSF48403">
    <property type="entry name" value="Ankyrin repeat"/>
    <property type="match status" value="1"/>
</dbReference>
<dbReference type="Pfam" id="PF13962">
    <property type="entry name" value="PGG"/>
    <property type="match status" value="1"/>
</dbReference>
<evidence type="ECO:0000313" key="5">
    <source>
        <dbReference type="Proteomes" id="UP000026915"/>
    </source>
</evidence>